<evidence type="ECO:0000313" key="10">
    <source>
        <dbReference type="Proteomes" id="UP000305848"/>
    </source>
</evidence>
<keyword evidence="5 8" id="KW-1133">Transmembrane helix</keyword>
<proteinExistence type="inferred from homology"/>
<dbReference type="GO" id="GO:0016746">
    <property type="term" value="F:acyltransferase activity"/>
    <property type="evidence" value="ECO:0007669"/>
    <property type="project" value="UniProtKB-KW"/>
</dbReference>
<evidence type="ECO:0000256" key="2">
    <source>
        <dbReference type="ARBA" id="ARBA00010323"/>
    </source>
</evidence>
<keyword evidence="4 8" id="KW-0812">Transmembrane</keyword>
<reference evidence="9 10" key="1">
    <citation type="submission" date="2019-05" db="EMBL/GenBank/DDBJ databases">
        <title>Panacibacter sp. strain 17mud1-8 Genome sequencing and assembly.</title>
        <authorList>
            <person name="Chhetri G."/>
        </authorList>
    </citation>
    <scope>NUCLEOTIDE SEQUENCE [LARGE SCALE GENOMIC DNA]</scope>
    <source>
        <strain evidence="9 10">17mud1-8</strain>
    </source>
</reference>
<feature type="transmembrane region" description="Helical" evidence="8">
    <location>
        <begin position="36"/>
        <end position="62"/>
    </location>
</feature>
<comment type="caution">
    <text evidence="9">The sequence shown here is derived from an EMBL/GenBank/DDBJ whole genome shotgun (WGS) entry which is preliminary data.</text>
</comment>
<dbReference type="InterPro" id="IPR024194">
    <property type="entry name" value="Ac/AlaTfrase_AlgI/DltB"/>
</dbReference>
<dbReference type="OrthoDB" id="9805788at2"/>
<comment type="similarity">
    <text evidence="2 7">Belongs to the membrane-bound acyltransferase family.</text>
</comment>
<keyword evidence="7" id="KW-0012">Acyltransferase</keyword>
<evidence type="ECO:0000256" key="1">
    <source>
        <dbReference type="ARBA" id="ARBA00004651"/>
    </source>
</evidence>
<feature type="transmembrane region" description="Helical" evidence="8">
    <location>
        <begin position="437"/>
        <end position="455"/>
    </location>
</feature>
<evidence type="ECO:0000256" key="8">
    <source>
        <dbReference type="SAM" id="Phobius"/>
    </source>
</evidence>
<dbReference type="PANTHER" id="PTHR13285:SF18">
    <property type="entry name" value="PROTEIN-CYSTEINE N-PALMITOYLTRANSFERASE RASP"/>
    <property type="match status" value="1"/>
</dbReference>
<dbReference type="PIRSF" id="PIRSF500217">
    <property type="entry name" value="AlgI"/>
    <property type="match status" value="1"/>
</dbReference>
<evidence type="ECO:0000256" key="7">
    <source>
        <dbReference type="PIRNR" id="PIRNR016636"/>
    </source>
</evidence>
<accession>A0A4U3KRL8</accession>
<dbReference type="InterPro" id="IPR051085">
    <property type="entry name" value="MB_O-acyltransferase"/>
</dbReference>
<evidence type="ECO:0000256" key="6">
    <source>
        <dbReference type="ARBA" id="ARBA00023136"/>
    </source>
</evidence>
<feature type="transmembrane region" description="Helical" evidence="8">
    <location>
        <begin position="7"/>
        <end position="24"/>
    </location>
</feature>
<keyword evidence="6 7" id="KW-0472">Membrane</keyword>
<dbReference type="InterPro" id="IPR028362">
    <property type="entry name" value="AlgI"/>
</dbReference>
<dbReference type="GO" id="GO:0005886">
    <property type="term" value="C:plasma membrane"/>
    <property type="evidence" value="ECO:0007669"/>
    <property type="project" value="UniProtKB-SubCell"/>
</dbReference>
<dbReference type="PANTHER" id="PTHR13285">
    <property type="entry name" value="ACYLTRANSFERASE"/>
    <property type="match status" value="1"/>
</dbReference>
<feature type="transmembrane region" description="Helical" evidence="8">
    <location>
        <begin position="330"/>
        <end position="349"/>
    </location>
</feature>
<sequence length="499" mass="57812">MLFNSLHFVAFFIVVTTLYFSLPHKLRWVLLLLSSFYFYMAFLPVYVLILLVTIVIDYYAGIYIAKSHGRKRKLYLIVSLIANIGFLSFFKYYDFLVGSIDELFNVHIPYMRDLWLSSRIIVWNNWVNSHLNLIGTDLPILQNIILPIGLSFHTFQAMSYTIEVYRGNQKPEKKFGIYALYVMFYPQLVAGPIERPQNVIHQFYEKHDFNYDRAVSGLRLILWGMVKKVVIADRLAIYDNAIFSNLSHHSAPTLIMASIFGPIQVYCDFSAYSDIAIGAARVMGFELMTNFRRPLFAKSFQELWQRWHISLTSWFRDYLFFPLGGSRRKGMLRGAFNLIFVFVVSGLWHGANWCFVLWGFTHGILLVVERLIKPFTSKFVRFLGSASTAITTVFIFLMFGFSNAMFVSKDLHEVGGYYKNILTWKSGGLYKGEPPTAIIYCIIVVAILFIAEYTMEYKPQIKLLGHKNVVVRYTGYVMLLTLLLLIGVFNGGQFVYFQF</sequence>
<keyword evidence="3 7" id="KW-1003">Cell membrane</keyword>
<keyword evidence="10" id="KW-1185">Reference proteome</keyword>
<comment type="subcellular location">
    <subcellularLocation>
        <location evidence="1">Cell membrane</location>
        <topology evidence="1">Multi-pass membrane protein</topology>
    </subcellularLocation>
</comment>
<dbReference type="GO" id="GO:0042121">
    <property type="term" value="P:alginic acid biosynthetic process"/>
    <property type="evidence" value="ECO:0007669"/>
    <property type="project" value="InterPro"/>
</dbReference>
<dbReference type="Pfam" id="PF03062">
    <property type="entry name" value="MBOAT"/>
    <property type="match status" value="1"/>
</dbReference>
<organism evidence="9 10">
    <name type="scientific">Ilyomonas limi</name>
    <dbReference type="NCBI Taxonomy" id="2575867"/>
    <lineage>
        <taxon>Bacteria</taxon>
        <taxon>Pseudomonadati</taxon>
        <taxon>Bacteroidota</taxon>
        <taxon>Chitinophagia</taxon>
        <taxon>Chitinophagales</taxon>
        <taxon>Chitinophagaceae</taxon>
        <taxon>Ilyomonas</taxon>
    </lineage>
</organism>
<dbReference type="PIRSF" id="PIRSF016636">
    <property type="entry name" value="AlgI_DltB"/>
    <property type="match status" value="1"/>
</dbReference>
<evidence type="ECO:0000256" key="5">
    <source>
        <dbReference type="ARBA" id="ARBA00022989"/>
    </source>
</evidence>
<dbReference type="EMBL" id="SZQL01000026">
    <property type="protein sequence ID" value="TKK64940.1"/>
    <property type="molecule type" value="Genomic_DNA"/>
</dbReference>
<evidence type="ECO:0000256" key="4">
    <source>
        <dbReference type="ARBA" id="ARBA00022692"/>
    </source>
</evidence>
<keyword evidence="7" id="KW-0808">Transferase</keyword>
<dbReference type="Proteomes" id="UP000305848">
    <property type="component" value="Unassembled WGS sequence"/>
</dbReference>
<gene>
    <name evidence="9" type="ORF">FC093_21435</name>
</gene>
<name>A0A4U3KRL8_9BACT</name>
<evidence type="ECO:0000256" key="3">
    <source>
        <dbReference type="ARBA" id="ARBA00022475"/>
    </source>
</evidence>
<dbReference type="AlphaFoldDB" id="A0A4U3KRL8"/>
<evidence type="ECO:0000313" key="9">
    <source>
        <dbReference type="EMBL" id="TKK64940.1"/>
    </source>
</evidence>
<dbReference type="InterPro" id="IPR004299">
    <property type="entry name" value="MBOAT_fam"/>
</dbReference>
<protein>
    <submittedName>
        <fullName evidence="9">MBOAT family protein</fullName>
    </submittedName>
</protein>
<feature type="transmembrane region" description="Helical" evidence="8">
    <location>
        <begin position="476"/>
        <end position="497"/>
    </location>
</feature>
<feature type="transmembrane region" description="Helical" evidence="8">
    <location>
        <begin position="74"/>
        <end position="93"/>
    </location>
</feature>
<feature type="transmembrane region" description="Helical" evidence="8">
    <location>
        <begin position="379"/>
        <end position="401"/>
    </location>
</feature>